<protein>
    <recommendedName>
        <fullName evidence="2">DNA polymerase III subunit delta'</fullName>
        <ecNumber evidence="1">2.7.7.7</ecNumber>
    </recommendedName>
</protein>
<dbReference type="Pfam" id="PF09115">
    <property type="entry name" value="DNApol3-delta_C"/>
    <property type="match status" value="1"/>
</dbReference>
<evidence type="ECO:0000313" key="9">
    <source>
        <dbReference type="EMBL" id="MDQ0480103.1"/>
    </source>
</evidence>
<dbReference type="InterPro" id="IPR050238">
    <property type="entry name" value="DNA_Rep/Repair_Clamp_Loader"/>
</dbReference>
<sequence>MSLGNNIIGHKRILLPLQQVIYNKKFTHAHLFVGEDGIGKSIIANVLGKSILGCEDNIDHVDVIPWKLGKNKKSLGVGEIRILIEEINKKPYEGDNKVVIVYNADKMTMQAQNAFLKTIEEPPFGVYIFLLCENSESILDTIKSRCQIHKLNPLSFDEMKIFLQTNYKDLSENEMKLLISFSDGIPGKAEQLIYDENFKDMRSSILKFLKEVKHIDKVELLKYEEMFKKFNKENNEDIFDCMISFIRDAIIYKETGHKHNLINLDKFNELEDVWNIFSFSQLNDIIRILLETRENLGRNLNSSLVFSTMLLKIQEV</sequence>
<dbReference type="Gene3D" id="3.40.50.300">
    <property type="entry name" value="P-loop containing nucleotide triphosphate hydrolases"/>
    <property type="match status" value="1"/>
</dbReference>
<dbReference type="EMBL" id="JAUSWN010000014">
    <property type="protein sequence ID" value="MDQ0480103.1"/>
    <property type="molecule type" value="Genomic_DNA"/>
</dbReference>
<proteinExistence type="predicted"/>
<evidence type="ECO:0000259" key="8">
    <source>
        <dbReference type="Pfam" id="PF09115"/>
    </source>
</evidence>
<dbReference type="Gene3D" id="1.20.272.10">
    <property type="match status" value="1"/>
</dbReference>
<dbReference type="SUPFAM" id="SSF52540">
    <property type="entry name" value="P-loop containing nucleoside triphosphate hydrolases"/>
    <property type="match status" value="1"/>
</dbReference>
<dbReference type="NCBIfam" id="NF004047">
    <property type="entry name" value="PRK05564.1"/>
    <property type="match status" value="1"/>
</dbReference>
<dbReference type="Proteomes" id="UP001224418">
    <property type="component" value="Unassembled WGS sequence"/>
</dbReference>
<evidence type="ECO:0000256" key="4">
    <source>
        <dbReference type="ARBA" id="ARBA00022695"/>
    </source>
</evidence>
<keyword evidence="10" id="KW-1185">Reference proteome</keyword>
<evidence type="ECO:0000313" key="10">
    <source>
        <dbReference type="Proteomes" id="UP001224418"/>
    </source>
</evidence>
<dbReference type="RefSeq" id="WP_307355991.1">
    <property type="nucleotide sequence ID" value="NZ_BAAACJ010000019.1"/>
</dbReference>
<name>A0ABU0JSP1_HATLI</name>
<evidence type="ECO:0000256" key="1">
    <source>
        <dbReference type="ARBA" id="ARBA00012417"/>
    </source>
</evidence>
<dbReference type="PANTHER" id="PTHR11669">
    <property type="entry name" value="REPLICATION FACTOR C / DNA POLYMERASE III GAMMA-TAU SUBUNIT"/>
    <property type="match status" value="1"/>
</dbReference>
<dbReference type="InterPro" id="IPR027417">
    <property type="entry name" value="P-loop_NTPase"/>
</dbReference>
<dbReference type="Pfam" id="PF13177">
    <property type="entry name" value="DNA_pol3_delta2"/>
    <property type="match status" value="1"/>
</dbReference>
<evidence type="ECO:0000256" key="6">
    <source>
        <dbReference type="ARBA" id="ARBA00022932"/>
    </source>
</evidence>
<keyword evidence="4 9" id="KW-0548">Nucleotidyltransferase</keyword>
<keyword evidence="3 9" id="KW-0808">Transferase</keyword>
<comment type="catalytic activity">
    <reaction evidence="7">
        <text>DNA(n) + a 2'-deoxyribonucleoside 5'-triphosphate = DNA(n+1) + diphosphate</text>
        <dbReference type="Rhea" id="RHEA:22508"/>
        <dbReference type="Rhea" id="RHEA-COMP:17339"/>
        <dbReference type="Rhea" id="RHEA-COMP:17340"/>
        <dbReference type="ChEBI" id="CHEBI:33019"/>
        <dbReference type="ChEBI" id="CHEBI:61560"/>
        <dbReference type="ChEBI" id="CHEBI:173112"/>
        <dbReference type="EC" id="2.7.7.7"/>
    </reaction>
</comment>
<accession>A0ABU0JSP1</accession>
<comment type="caution">
    <text evidence="9">The sequence shown here is derived from an EMBL/GenBank/DDBJ whole genome shotgun (WGS) entry which is preliminary data.</text>
</comment>
<dbReference type="PANTHER" id="PTHR11669:SF8">
    <property type="entry name" value="DNA POLYMERASE III SUBUNIT DELTA"/>
    <property type="match status" value="1"/>
</dbReference>
<evidence type="ECO:0000256" key="7">
    <source>
        <dbReference type="ARBA" id="ARBA00049244"/>
    </source>
</evidence>
<feature type="domain" description="DNA polymerase III delta subunit C-terminal" evidence="8">
    <location>
        <begin position="225"/>
        <end position="314"/>
    </location>
</feature>
<dbReference type="GO" id="GO:0003887">
    <property type="term" value="F:DNA-directed DNA polymerase activity"/>
    <property type="evidence" value="ECO:0007669"/>
    <property type="project" value="UniProtKB-EC"/>
</dbReference>
<reference evidence="9 10" key="1">
    <citation type="submission" date="2023-07" db="EMBL/GenBank/DDBJ databases">
        <title>Genomic Encyclopedia of Type Strains, Phase IV (KMG-IV): sequencing the most valuable type-strain genomes for metagenomic binning, comparative biology and taxonomic classification.</title>
        <authorList>
            <person name="Goeker M."/>
        </authorList>
    </citation>
    <scope>NUCLEOTIDE SEQUENCE [LARGE SCALE GENOMIC DNA]</scope>
    <source>
        <strain evidence="9 10">DSM 1400</strain>
    </source>
</reference>
<keyword evidence="5" id="KW-0235">DNA replication</keyword>
<gene>
    <name evidence="9" type="ORF">QOZ93_001847</name>
</gene>
<evidence type="ECO:0000256" key="3">
    <source>
        <dbReference type="ARBA" id="ARBA00022679"/>
    </source>
</evidence>
<organism evidence="9 10">
    <name type="scientific">Hathewaya limosa</name>
    <name type="common">Clostridium limosum</name>
    <dbReference type="NCBI Taxonomy" id="1536"/>
    <lineage>
        <taxon>Bacteria</taxon>
        <taxon>Bacillati</taxon>
        <taxon>Bacillota</taxon>
        <taxon>Clostridia</taxon>
        <taxon>Eubacteriales</taxon>
        <taxon>Clostridiaceae</taxon>
        <taxon>Hathewaya</taxon>
    </lineage>
</organism>
<dbReference type="EC" id="2.7.7.7" evidence="1"/>
<evidence type="ECO:0000256" key="2">
    <source>
        <dbReference type="ARBA" id="ARBA00014363"/>
    </source>
</evidence>
<dbReference type="InterPro" id="IPR015199">
    <property type="entry name" value="DNA_pol_III_delta_C"/>
</dbReference>
<keyword evidence="6" id="KW-0239">DNA-directed DNA polymerase</keyword>
<evidence type="ECO:0000256" key="5">
    <source>
        <dbReference type="ARBA" id="ARBA00022705"/>
    </source>
</evidence>